<reference evidence="7 8" key="1">
    <citation type="journal article" date="2019" name="Int. J. Syst. Evol. Microbiol.">
        <title>Methanofervidicoccus abyssi gen. nov., sp. nov., a hydrogenotrophic methanogen, isolated from a hydrothermal vent chimney in the Mid-Cayman Spreading Center, the Caribbean Sea.</title>
        <authorList>
            <person name="Sakai S."/>
            <person name="Takaki Y."/>
            <person name="Miyazaki M."/>
            <person name="Ogawara M."/>
            <person name="Yanagawa K."/>
            <person name="Miyazaki J."/>
            <person name="Takai K."/>
        </authorList>
    </citation>
    <scope>NUCLEOTIDE SEQUENCE [LARGE SCALE GENOMIC DNA]</scope>
    <source>
        <strain evidence="7 8">HHB</strain>
    </source>
</reference>
<dbReference type="Pfam" id="PF01862">
    <property type="entry name" value="PvlArgDC"/>
    <property type="match status" value="1"/>
</dbReference>
<keyword evidence="4 6" id="KW-0670">Pyruvate</keyword>
<feature type="chain" id="PRO_5023246536" description="Pyruvoyl-dependent arginine decarboxylase subunit beta" evidence="6">
    <location>
        <begin position="1"/>
        <end position="53"/>
    </location>
</feature>
<evidence type="ECO:0000256" key="5">
    <source>
        <dbReference type="ARBA" id="ARBA00049309"/>
    </source>
</evidence>
<dbReference type="AlphaFoldDB" id="A0A401HPF5"/>
<evidence type="ECO:0000313" key="8">
    <source>
        <dbReference type="Proteomes" id="UP000290527"/>
    </source>
</evidence>
<dbReference type="EC" id="4.1.1.19" evidence="6"/>
<feature type="chain" id="PRO_5023246537" description="Pyruvoyl-dependent arginine decarboxylase subunit alpha" evidence="6">
    <location>
        <begin position="54"/>
        <end position="166"/>
    </location>
</feature>
<feature type="site" description="Cleavage (non-hydrolytic)" evidence="6">
    <location>
        <begin position="53"/>
        <end position="54"/>
    </location>
</feature>
<organism evidence="7 8">
    <name type="scientific">Methanofervidicoccus abyssi</name>
    <dbReference type="NCBI Taxonomy" id="2082189"/>
    <lineage>
        <taxon>Archaea</taxon>
        <taxon>Methanobacteriati</taxon>
        <taxon>Methanobacteriota</taxon>
        <taxon>Methanomada group</taxon>
        <taxon>Methanococci</taxon>
        <taxon>Methanococcales</taxon>
        <taxon>Methanofervidicoccus</taxon>
    </lineage>
</organism>
<dbReference type="GO" id="GO:0008792">
    <property type="term" value="F:arginine decarboxylase activity"/>
    <property type="evidence" value="ECO:0007669"/>
    <property type="project" value="UniProtKB-UniRule"/>
</dbReference>
<proteinExistence type="inferred from homology"/>
<dbReference type="SFLD" id="SFLDS00055">
    <property type="entry name" value="Pyruvoyl-Dependent_Histidine/A"/>
    <property type="match status" value="1"/>
</dbReference>
<dbReference type="InterPro" id="IPR016104">
    <property type="entry name" value="Pyr-dep_his/arg-deCO2ase"/>
</dbReference>
<dbReference type="PIRSF" id="PIRSF005216">
    <property type="entry name" value="Pyruvoyl-dep_arg_deCO2ase"/>
    <property type="match status" value="1"/>
</dbReference>
<dbReference type="EMBL" id="BFAX01000002">
    <property type="protein sequence ID" value="GBF36157.1"/>
    <property type="molecule type" value="Genomic_DNA"/>
</dbReference>
<evidence type="ECO:0000256" key="6">
    <source>
        <dbReference type="HAMAP-Rule" id="MF_01404"/>
    </source>
</evidence>
<comment type="caution">
    <text evidence="7">The sequence shown here is derived from an EMBL/GenBank/DDBJ whole genome shotgun (WGS) entry which is preliminary data.</text>
</comment>
<dbReference type="GO" id="GO:0006527">
    <property type="term" value="P:L-arginine catabolic process"/>
    <property type="evidence" value="ECO:0007669"/>
    <property type="project" value="InterPro"/>
</dbReference>
<dbReference type="PANTHER" id="PTHR40438:SF1">
    <property type="entry name" value="PYRUVOYL-DEPENDENT ARGININE DECARBOXYLASE"/>
    <property type="match status" value="1"/>
</dbReference>
<dbReference type="Gene3D" id="3.30.60.30">
    <property type="match status" value="1"/>
</dbReference>
<dbReference type="InterPro" id="IPR002724">
    <property type="entry name" value="Pyruvoyl-dep_arg_deCO2ase"/>
</dbReference>
<keyword evidence="8" id="KW-1185">Reference proteome</keyword>
<comment type="cofactor">
    <cofactor evidence="6">
        <name>pyruvate</name>
        <dbReference type="ChEBI" id="CHEBI:15361"/>
    </cofactor>
    <text evidence="6">Binds 1 pyruvoyl group covalently per subunit.</text>
</comment>
<evidence type="ECO:0000256" key="3">
    <source>
        <dbReference type="ARBA" id="ARBA00023239"/>
    </source>
</evidence>
<dbReference type="HAMAP" id="MF_01404">
    <property type="entry name" value="PvlArgDC"/>
    <property type="match status" value="1"/>
</dbReference>
<evidence type="ECO:0000256" key="2">
    <source>
        <dbReference type="ARBA" id="ARBA00022793"/>
    </source>
</evidence>
<dbReference type="Gene3D" id="3.50.20.10">
    <property type="entry name" value="Pyruvoyl-Dependent Histidine Decarboxylase, subunit B"/>
    <property type="match status" value="1"/>
</dbReference>
<name>A0A401HPF5_9EURY</name>
<evidence type="ECO:0000256" key="1">
    <source>
        <dbReference type="ARBA" id="ARBA00007412"/>
    </source>
</evidence>
<dbReference type="Proteomes" id="UP000290527">
    <property type="component" value="Unassembled WGS sequence"/>
</dbReference>
<dbReference type="SFLD" id="SFLDG01170">
    <property type="entry name" value="Pyruvoyl-dependent_arginine_de"/>
    <property type="match status" value="1"/>
</dbReference>
<evidence type="ECO:0000256" key="4">
    <source>
        <dbReference type="ARBA" id="ARBA00023317"/>
    </source>
</evidence>
<keyword evidence="2 6" id="KW-0210">Decarboxylase</keyword>
<dbReference type="SUPFAM" id="SSF56271">
    <property type="entry name" value="Pyruvoyl-dependent histidine and arginine decarboxylases"/>
    <property type="match status" value="1"/>
</dbReference>
<protein>
    <recommendedName>
        <fullName evidence="6">Pyruvoyl-dependent arginine decarboxylase</fullName>
        <shortName evidence="6">PvlArgDC</shortName>
        <ecNumber evidence="6">4.1.1.19</ecNumber>
    </recommendedName>
    <component>
        <recommendedName>
            <fullName evidence="6">Pyruvoyl-dependent arginine decarboxylase subunit beta</fullName>
        </recommendedName>
    </component>
    <component>
        <recommendedName>
            <fullName evidence="6">Pyruvoyl-dependent arginine decarboxylase subunit alpha</fullName>
        </recommendedName>
    </component>
</protein>
<gene>
    <name evidence="6" type="primary">pdaD</name>
    <name evidence="7" type="ORF">MHHB_P0382</name>
</gene>
<feature type="modified residue" description="Pyruvic acid (Ser)" evidence="6">
    <location>
        <position position="54"/>
    </location>
</feature>
<dbReference type="SFLD" id="SFLDF00471">
    <property type="entry name" value="Pyruvoyl-dependent_arginine_de"/>
    <property type="match status" value="1"/>
</dbReference>
<sequence>MEKGEVNSGFIFPSLPNTLSLVAGNGEGSNSLNAFDRALLNAGVGNLNLIRISSIVPPKVDVIPLPRIPMGSLVPIAYGYYTSDVKGETIAAAVSVALPRDKELCGLIMEYEGICSKREAENKVVEMAKEGFEMRGWEIDKIISISSEHTVEKVGCAFAGAVLWYK</sequence>
<comment type="similarity">
    <text evidence="1 6">Belongs to the PdaD family.</text>
</comment>
<accession>A0A401HPF5</accession>
<keyword evidence="3 6" id="KW-0456">Lyase</keyword>
<dbReference type="InterPro" id="IPR016105">
    <property type="entry name" value="Pyr-dep_his/arg-deCO2ase_sand"/>
</dbReference>
<dbReference type="PANTHER" id="PTHR40438">
    <property type="entry name" value="PYRUVOYL-DEPENDENT ARGININE DECARBOXYLASE"/>
    <property type="match status" value="1"/>
</dbReference>
<dbReference type="NCBIfam" id="TIGR00286">
    <property type="entry name" value="pyruvoyl-dependent arginine decarboxylase"/>
    <property type="match status" value="1"/>
</dbReference>
<evidence type="ECO:0000313" key="7">
    <source>
        <dbReference type="EMBL" id="GBF36157.1"/>
    </source>
</evidence>
<comment type="catalytic activity">
    <reaction evidence="5 6">
        <text>L-arginine + H(+) = agmatine + CO2</text>
        <dbReference type="Rhea" id="RHEA:17641"/>
        <dbReference type="ChEBI" id="CHEBI:15378"/>
        <dbReference type="ChEBI" id="CHEBI:16526"/>
        <dbReference type="ChEBI" id="CHEBI:32682"/>
        <dbReference type="ChEBI" id="CHEBI:58145"/>
        <dbReference type="EC" id="4.1.1.19"/>
    </reaction>
</comment>